<proteinExistence type="predicted"/>
<name>A0ABQ5NYB0_9ACTN</name>
<keyword evidence="2" id="KW-1185">Reference proteome</keyword>
<dbReference type="SUPFAM" id="SSF51735">
    <property type="entry name" value="NAD(P)-binding Rossmann-fold domains"/>
    <property type="match status" value="1"/>
</dbReference>
<sequence length="182" mass="18951">MNITVVGRGRVGSGLAHLWNGAGHAVTCLGRDGGDASGADVVVVAVPGQAIAEALGGVSGLSGRTTVDTTNIYQERDGSFPSLSHHIKSIVGGPTAKAFSTVFAATYAQVSTRRIRPGNLFAGDAEARDITEQLIRDAGFDPVFVGDLTPGARLLEDSSGLTRALAERMGPFFYRYGRPGDF</sequence>
<evidence type="ECO:0000313" key="1">
    <source>
        <dbReference type="EMBL" id="GLF95357.1"/>
    </source>
</evidence>
<evidence type="ECO:0000313" key="2">
    <source>
        <dbReference type="Proteomes" id="UP001291653"/>
    </source>
</evidence>
<gene>
    <name evidence="1" type="ORF">SYYSPA8_13690</name>
</gene>
<dbReference type="InterPro" id="IPR036291">
    <property type="entry name" value="NAD(P)-bd_dom_sf"/>
</dbReference>
<dbReference type="Proteomes" id="UP001291653">
    <property type="component" value="Unassembled WGS sequence"/>
</dbReference>
<dbReference type="EMBL" id="BSBI01000005">
    <property type="protein sequence ID" value="GLF95357.1"/>
    <property type="molecule type" value="Genomic_DNA"/>
</dbReference>
<comment type="caution">
    <text evidence="1">The sequence shown here is derived from an EMBL/GenBank/DDBJ whole genome shotgun (WGS) entry which is preliminary data.</text>
</comment>
<reference evidence="1 2" key="1">
    <citation type="submission" date="2022-10" db="EMBL/GenBank/DDBJ databases">
        <title>Draft genome sequence of Streptomyces sp. YSPA8.</title>
        <authorList>
            <person name="Moriuchi R."/>
            <person name="Dohra H."/>
            <person name="Yamamura H."/>
            <person name="Kodani S."/>
        </authorList>
    </citation>
    <scope>NUCLEOTIDE SEQUENCE [LARGE SCALE GENOMIC DNA]</scope>
    <source>
        <strain evidence="1 2">YSPA8</strain>
    </source>
</reference>
<dbReference type="RefSeq" id="WP_323447424.1">
    <property type="nucleotide sequence ID" value="NZ_BSBI01000005.1"/>
</dbReference>
<accession>A0ABQ5NYB0</accession>
<protein>
    <submittedName>
        <fullName evidence="1">Dinucleotide-binding protein</fullName>
    </submittedName>
</protein>
<dbReference type="Gene3D" id="3.40.50.720">
    <property type="entry name" value="NAD(P)-binding Rossmann-like Domain"/>
    <property type="match status" value="1"/>
</dbReference>
<organism evidence="1 2">
    <name type="scientific">Streptomyces yaizuensis</name>
    <dbReference type="NCBI Taxonomy" id="2989713"/>
    <lineage>
        <taxon>Bacteria</taxon>
        <taxon>Bacillati</taxon>
        <taxon>Actinomycetota</taxon>
        <taxon>Actinomycetes</taxon>
        <taxon>Kitasatosporales</taxon>
        <taxon>Streptomycetaceae</taxon>
        <taxon>Streptomyces</taxon>
    </lineage>
</organism>